<dbReference type="InterPro" id="IPR014726">
    <property type="entry name" value="Ribosomal_uL2_dom3"/>
</dbReference>
<keyword evidence="4" id="KW-0496">Mitochondrion</keyword>
<organism evidence="11 12">
    <name type="scientific">Aspergillus heteromorphus CBS 117.55</name>
    <dbReference type="NCBI Taxonomy" id="1448321"/>
    <lineage>
        <taxon>Eukaryota</taxon>
        <taxon>Fungi</taxon>
        <taxon>Dikarya</taxon>
        <taxon>Ascomycota</taxon>
        <taxon>Pezizomycotina</taxon>
        <taxon>Eurotiomycetes</taxon>
        <taxon>Eurotiomycetidae</taxon>
        <taxon>Eurotiales</taxon>
        <taxon>Aspergillaceae</taxon>
        <taxon>Aspergillus</taxon>
        <taxon>Aspergillus subgen. Circumdati</taxon>
    </lineage>
</organism>
<feature type="compositionally biased region" description="Basic residues" evidence="8">
    <location>
        <begin position="114"/>
        <end position="123"/>
    </location>
</feature>
<comment type="caution">
    <text evidence="11">The sequence shown here is derived from an EMBL/GenBank/DDBJ whole genome shotgun (WGS) entry which is preliminary data.</text>
</comment>
<evidence type="ECO:0000313" key="11">
    <source>
        <dbReference type="EMBL" id="PWY80621.1"/>
    </source>
</evidence>
<evidence type="ECO:0000256" key="2">
    <source>
        <dbReference type="ARBA" id="ARBA00005636"/>
    </source>
</evidence>
<dbReference type="Gene3D" id="2.30.30.30">
    <property type="match status" value="1"/>
</dbReference>
<feature type="region of interest" description="Disordered" evidence="8">
    <location>
        <begin position="95"/>
        <end position="123"/>
    </location>
</feature>
<feature type="compositionally biased region" description="Polar residues" evidence="8">
    <location>
        <begin position="40"/>
        <end position="52"/>
    </location>
</feature>
<keyword evidence="12" id="KW-1185">Reference proteome</keyword>
<dbReference type="GO" id="GO:0032543">
    <property type="term" value="P:mitochondrial translation"/>
    <property type="evidence" value="ECO:0007669"/>
    <property type="project" value="TreeGrafter"/>
</dbReference>
<dbReference type="Pfam" id="PF00181">
    <property type="entry name" value="Ribosomal_L2_N"/>
    <property type="match status" value="1"/>
</dbReference>
<protein>
    <recommendedName>
        <fullName evidence="7">Large ribosomal subunit protein uL2m</fullName>
    </recommendedName>
</protein>
<dbReference type="InterPro" id="IPR012340">
    <property type="entry name" value="NA-bd_OB-fold"/>
</dbReference>
<evidence type="ECO:0000256" key="7">
    <source>
        <dbReference type="ARBA" id="ARBA00069872"/>
    </source>
</evidence>
<dbReference type="SMART" id="SM01383">
    <property type="entry name" value="Ribosomal_L2"/>
    <property type="match status" value="1"/>
</dbReference>
<evidence type="ECO:0000256" key="1">
    <source>
        <dbReference type="ARBA" id="ARBA00004173"/>
    </source>
</evidence>
<dbReference type="RefSeq" id="XP_025398924.1">
    <property type="nucleotide sequence ID" value="XM_025543343.1"/>
</dbReference>
<evidence type="ECO:0000256" key="4">
    <source>
        <dbReference type="ARBA" id="ARBA00023128"/>
    </source>
</evidence>
<dbReference type="InterPro" id="IPR002171">
    <property type="entry name" value="Ribosomal_uL2"/>
</dbReference>
<dbReference type="InterPro" id="IPR022666">
    <property type="entry name" value="Ribosomal_uL2_RNA-bd_dom"/>
</dbReference>
<dbReference type="SUPFAM" id="SSF50104">
    <property type="entry name" value="Translation proteins SH3-like domain"/>
    <property type="match status" value="1"/>
</dbReference>
<dbReference type="GeneID" id="37065580"/>
<dbReference type="Gene3D" id="4.10.950.10">
    <property type="entry name" value="Ribosomal protein L2, domain 3"/>
    <property type="match status" value="1"/>
</dbReference>
<dbReference type="STRING" id="1448321.A0A317W4X3"/>
<dbReference type="PANTHER" id="PTHR13691:SF5">
    <property type="entry name" value="LARGE RIBOSOMAL SUBUNIT PROTEIN UL2M"/>
    <property type="match status" value="1"/>
</dbReference>
<dbReference type="VEuPathDB" id="FungiDB:BO70DRAFT_362573"/>
<evidence type="ECO:0000313" key="12">
    <source>
        <dbReference type="Proteomes" id="UP000247233"/>
    </source>
</evidence>
<evidence type="ECO:0000259" key="10">
    <source>
        <dbReference type="SMART" id="SM01383"/>
    </source>
</evidence>
<comment type="similarity">
    <text evidence="2">Belongs to the universal ribosomal protein uL2 family.</text>
</comment>
<dbReference type="GO" id="GO:0005762">
    <property type="term" value="C:mitochondrial large ribosomal subunit"/>
    <property type="evidence" value="ECO:0007669"/>
    <property type="project" value="TreeGrafter"/>
</dbReference>
<feature type="region of interest" description="Disordered" evidence="8">
    <location>
        <begin position="347"/>
        <end position="386"/>
    </location>
</feature>
<reference evidence="11 12" key="1">
    <citation type="submission" date="2016-12" db="EMBL/GenBank/DDBJ databases">
        <title>The genomes of Aspergillus section Nigri reveals drivers in fungal speciation.</title>
        <authorList>
            <consortium name="DOE Joint Genome Institute"/>
            <person name="Vesth T.C."/>
            <person name="Nybo J."/>
            <person name="Theobald S."/>
            <person name="Brandl J."/>
            <person name="Frisvad J.C."/>
            <person name="Nielsen K.F."/>
            <person name="Lyhne E.K."/>
            <person name="Kogle M.E."/>
            <person name="Kuo A."/>
            <person name="Riley R."/>
            <person name="Clum A."/>
            <person name="Nolan M."/>
            <person name="Lipzen A."/>
            <person name="Salamov A."/>
            <person name="Henrissat B."/>
            <person name="Wiebenga A."/>
            <person name="De Vries R.P."/>
            <person name="Grigoriev I.V."/>
            <person name="Mortensen U.H."/>
            <person name="Andersen M.R."/>
            <person name="Baker S.E."/>
        </authorList>
    </citation>
    <scope>NUCLEOTIDE SEQUENCE [LARGE SCALE GENOMIC DNA]</scope>
    <source>
        <strain evidence="11 12">CBS 117.55</strain>
    </source>
</reference>
<sequence length="407" mass="45112">MLQPRLALTGLRLPFRCLSSVIPPRAYSTVVREQEKPAANETSSSAYDTSISFAPPPTRDASAVMRTYKPRTPGIRHLRRPVNDHLWKGRPVQKLTFPKRGHGKGGRNNSGRVTVRHRGGGHKRRIRTVDFERAAPGPHVVERIEHDPGRSAHIALVRSQETQKLSYILAAEGMRAGDVVHSFMPGIPEDLLQSMGGSVDPGVLAARTAWRGNCMPLHMMPVGTLVFNVGLRPGKGGQLCRSAGTFATVLSKGVDAQVNPDETEMVYKDKDGNETTKPLSQREKQRRQRVVEHITIRLQSGEVRLIHKDCCATVGVASNPMYQYRQLGKAGRSRWLNIRPTVRGLAMNAQDHPHGGGRGKSKGNVDPKSPWGLPAKSGYKTRPKWKVNKAVVLPRVRNQGKRRRGYH</sequence>
<dbReference type="GO" id="GO:0003723">
    <property type="term" value="F:RNA binding"/>
    <property type="evidence" value="ECO:0007669"/>
    <property type="project" value="TreeGrafter"/>
</dbReference>
<evidence type="ECO:0000259" key="9">
    <source>
        <dbReference type="SMART" id="SM01382"/>
    </source>
</evidence>
<evidence type="ECO:0000256" key="5">
    <source>
        <dbReference type="ARBA" id="ARBA00023274"/>
    </source>
</evidence>
<evidence type="ECO:0000256" key="8">
    <source>
        <dbReference type="SAM" id="MobiDB-lite"/>
    </source>
</evidence>
<dbReference type="FunFam" id="2.40.50.140:FF:000128">
    <property type="entry name" value="50S ribosomal protein L2"/>
    <property type="match status" value="1"/>
</dbReference>
<proteinExistence type="inferred from homology"/>
<dbReference type="InterPro" id="IPR008991">
    <property type="entry name" value="Translation_prot_SH3-like_sf"/>
</dbReference>
<comment type="function">
    <text evidence="6">Component of the mitochondrial ribosome (mitoribosome), a dedicated translation machinery responsible for the synthesis of mitochondrial genome-encoded proteins, including at least some of the essential transmembrane subunits of the mitochondrial respiratory chain. The mitoribosomes are attached to the mitochondrial inner membrane and translation products are cotranslationally integrated into the membrane.</text>
</comment>
<dbReference type="Pfam" id="PF03947">
    <property type="entry name" value="Ribosomal_L2_C"/>
    <property type="match status" value="2"/>
</dbReference>
<feature type="domain" description="Large ribosomal subunit protein uL2 C-terminal" evidence="9">
    <location>
        <begin position="209"/>
        <end position="374"/>
    </location>
</feature>
<dbReference type="InterPro" id="IPR014722">
    <property type="entry name" value="Rib_uL2_dom2"/>
</dbReference>
<evidence type="ECO:0000256" key="3">
    <source>
        <dbReference type="ARBA" id="ARBA00022980"/>
    </source>
</evidence>
<dbReference type="SUPFAM" id="SSF50249">
    <property type="entry name" value="Nucleic acid-binding proteins"/>
    <property type="match status" value="1"/>
</dbReference>
<dbReference type="Proteomes" id="UP000247233">
    <property type="component" value="Unassembled WGS sequence"/>
</dbReference>
<keyword evidence="3 11" id="KW-0689">Ribosomal protein</keyword>
<dbReference type="GO" id="GO:0003735">
    <property type="term" value="F:structural constituent of ribosome"/>
    <property type="evidence" value="ECO:0007669"/>
    <property type="project" value="InterPro"/>
</dbReference>
<accession>A0A317W4X3</accession>
<dbReference type="OrthoDB" id="268576at2759"/>
<gene>
    <name evidence="11" type="ORF">BO70DRAFT_362573</name>
</gene>
<name>A0A317W4X3_9EURO</name>
<keyword evidence="5" id="KW-0687">Ribonucleoprotein</keyword>
<dbReference type="Gene3D" id="2.40.50.140">
    <property type="entry name" value="Nucleic acid-binding proteins"/>
    <property type="match status" value="1"/>
</dbReference>
<feature type="region of interest" description="Disordered" evidence="8">
    <location>
        <begin position="30"/>
        <end position="60"/>
    </location>
</feature>
<comment type="subcellular location">
    <subcellularLocation>
        <location evidence="1">Mitochondrion</location>
    </subcellularLocation>
</comment>
<dbReference type="SMART" id="SM01382">
    <property type="entry name" value="Ribosomal_L2_C"/>
    <property type="match status" value="1"/>
</dbReference>
<dbReference type="PANTHER" id="PTHR13691">
    <property type="entry name" value="RIBOSOMAL PROTEIN L2"/>
    <property type="match status" value="1"/>
</dbReference>
<feature type="domain" description="Large ribosomal subunit protein uL2 RNA-binding" evidence="10">
    <location>
        <begin position="106"/>
        <end position="182"/>
    </location>
</feature>
<evidence type="ECO:0000256" key="6">
    <source>
        <dbReference type="ARBA" id="ARBA00037226"/>
    </source>
</evidence>
<dbReference type="AlphaFoldDB" id="A0A317W4X3"/>
<dbReference type="EMBL" id="MSFL01000014">
    <property type="protein sequence ID" value="PWY80621.1"/>
    <property type="molecule type" value="Genomic_DNA"/>
</dbReference>
<dbReference type="FunFam" id="4.10.950.10:FF:000001">
    <property type="entry name" value="50S ribosomal protein L2"/>
    <property type="match status" value="1"/>
</dbReference>
<dbReference type="InterPro" id="IPR022669">
    <property type="entry name" value="Ribosomal_uL2_C"/>
</dbReference>